<dbReference type="RefSeq" id="WP_154361306.1">
    <property type="nucleotide sequence ID" value="NZ_WKJL01000040.1"/>
</dbReference>
<keyword evidence="2" id="KW-1185">Reference proteome</keyword>
<evidence type="ECO:0008006" key="3">
    <source>
        <dbReference type="Google" id="ProtNLM"/>
    </source>
</evidence>
<dbReference type="Proteomes" id="UP000439986">
    <property type="component" value="Unassembled WGS sequence"/>
</dbReference>
<reference evidence="1 2" key="1">
    <citation type="submission" date="2019-11" db="EMBL/GenBank/DDBJ databases">
        <title>Novel species isolated from a subtropical stream in China.</title>
        <authorList>
            <person name="Lu H."/>
        </authorList>
    </citation>
    <scope>NUCLEOTIDE SEQUENCE [LARGE SCALE GENOMIC DNA]</scope>
    <source>
        <strain evidence="1 2">FT26W</strain>
    </source>
</reference>
<dbReference type="AlphaFoldDB" id="A0A844D7I5"/>
<dbReference type="EMBL" id="WKJL01000040">
    <property type="protein sequence ID" value="MRW88098.1"/>
    <property type="molecule type" value="Genomic_DNA"/>
</dbReference>
<organism evidence="1 2">
    <name type="scientific">Duganella aquatilis</name>
    <dbReference type="NCBI Taxonomy" id="2666082"/>
    <lineage>
        <taxon>Bacteria</taxon>
        <taxon>Pseudomonadati</taxon>
        <taxon>Pseudomonadota</taxon>
        <taxon>Betaproteobacteria</taxon>
        <taxon>Burkholderiales</taxon>
        <taxon>Oxalobacteraceae</taxon>
        <taxon>Telluria group</taxon>
        <taxon>Duganella</taxon>
    </lineage>
</organism>
<evidence type="ECO:0000313" key="2">
    <source>
        <dbReference type="Proteomes" id="UP000439986"/>
    </source>
</evidence>
<sequence length="78" mass="8846">MSSCEQILRKICDLEAQLKKREAQLAEDRYDLFHRAYSSNPGGRMAGKGTYLGHIDMIRSMKRGLEKLRAKAKAMGCL</sequence>
<accession>A0A844D7I5</accession>
<name>A0A844D7I5_9BURK</name>
<gene>
    <name evidence="1" type="ORF">GJ698_28880</name>
</gene>
<protein>
    <recommendedName>
        <fullName evidence="3">DUF465 domain-containing protein</fullName>
    </recommendedName>
</protein>
<comment type="caution">
    <text evidence="1">The sequence shown here is derived from an EMBL/GenBank/DDBJ whole genome shotgun (WGS) entry which is preliminary data.</text>
</comment>
<proteinExistence type="predicted"/>
<evidence type="ECO:0000313" key="1">
    <source>
        <dbReference type="EMBL" id="MRW88098.1"/>
    </source>
</evidence>